<keyword evidence="5 7" id="KW-1133">Transmembrane helix</keyword>
<dbReference type="Gene3D" id="1.10.1760.20">
    <property type="match status" value="1"/>
</dbReference>
<evidence type="ECO:0000256" key="2">
    <source>
        <dbReference type="ARBA" id="ARBA00022448"/>
    </source>
</evidence>
<dbReference type="PANTHER" id="PTHR34229:SF1">
    <property type="entry name" value="METAL TRANSPORT PROTEIN HI_1621-RELATED"/>
    <property type="match status" value="1"/>
</dbReference>
<dbReference type="GO" id="GO:0000041">
    <property type="term" value="P:transition metal ion transport"/>
    <property type="evidence" value="ECO:0007669"/>
    <property type="project" value="InterPro"/>
</dbReference>
<evidence type="ECO:0000256" key="5">
    <source>
        <dbReference type="ARBA" id="ARBA00022989"/>
    </source>
</evidence>
<name>A0A212K4U9_9PROT</name>
<keyword evidence="4 7" id="KW-0812">Transmembrane</keyword>
<dbReference type="PANTHER" id="PTHR34229">
    <property type="entry name" value="METAL TRANSPORT PROTEIN HI_1621-RELATED"/>
    <property type="match status" value="1"/>
</dbReference>
<keyword evidence="2" id="KW-0813">Transport</keyword>
<evidence type="ECO:0000256" key="3">
    <source>
        <dbReference type="ARBA" id="ARBA00022475"/>
    </source>
</evidence>
<evidence type="ECO:0000313" key="8">
    <source>
        <dbReference type="EMBL" id="SBW06648.1"/>
    </source>
</evidence>
<proteinExistence type="predicted"/>
<dbReference type="NCBIfam" id="NF004903">
    <property type="entry name" value="PRK06265.1-3"/>
    <property type="match status" value="1"/>
</dbReference>
<feature type="transmembrane region" description="Helical" evidence="7">
    <location>
        <begin position="64"/>
        <end position="88"/>
    </location>
</feature>
<feature type="transmembrane region" description="Helical" evidence="7">
    <location>
        <begin position="41"/>
        <end position="57"/>
    </location>
</feature>
<dbReference type="GO" id="GO:0005886">
    <property type="term" value="C:plasma membrane"/>
    <property type="evidence" value="ECO:0007669"/>
    <property type="project" value="UniProtKB-SubCell"/>
</dbReference>
<evidence type="ECO:0000256" key="1">
    <source>
        <dbReference type="ARBA" id="ARBA00004651"/>
    </source>
</evidence>
<dbReference type="EMBL" id="FLUO01000001">
    <property type="protein sequence ID" value="SBW06648.1"/>
    <property type="molecule type" value="Genomic_DNA"/>
</dbReference>
<dbReference type="InterPro" id="IPR002751">
    <property type="entry name" value="CbiM/NikMN"/>
</dbReference>
<gene>
    <name evidence="8" type="ORF">KL86APRO_12133</name>
</gene>
<feature type="transmembrane region" description="Helical" evidence="7">
    <location>
        <begin position="168"/>
        <end position="192"/>
    </location>
</feature>
<organism evidence="8">
    <name type="scientific">uncultured Alphaproteobacteria bacterium</name>
    <dbReference type="NCBI Taxonomy" id="91750"/>
    <lineage>
        <taxon>Bacteria</taxon>
        <taxon>Pseudomonadati</taxon>
        <taxon>Pseudomonadota</taxon>
        <taxon>Alphaproteobacteria</taxon>
        <taxon>environmental samples</taxon>
    </lineage>
</organism>
<feature type="transmembrane region" description="Helical" evidence="7">
    <location>
        <begin position="7"/>
        <end position="29"/>
    </location>
</feature>
<dbReference type="NCBIfam" id="NF004905">
    <property type="entry name" value="PRK06265.1-5"/>
    <property type="match status" value="1"/>
</dbReference>
<evidence type="ECO:0000256" key="7">
    <source>
        <dbReference type="SAM" id="Phobius"/>
    </source>
</evidence>
<feature type="transmembrane region" description="Helical" evidence="7">
    <location>
        <begin position="94"/>
        <end position="120"/>
    </location>
</feature>
<evidence type="ECO:0000256" key="6">
    <source>
        <dbReference type="ARBA" id="ARBA00023136"/>
    </source>
</evidence>
<evidence type="ECO:0000256" key="4">
    <source>
        <dbReference type="ARBA" id="ARBA00022692"/>
    </source>
</evidence>
<protein>
    <submittedName>
        <fullName evidence="8">Putative metal transport protein HI_1621</fullName>
    </submittedName>
</protein>
<keyword evidence="6 7" id="KW-0472">Membrane</keyword>
<dbReference type="AlphaFoldDB" id="A0A212K4U9"/>
<comment type="subcellular location">
    <subcellularLocation>
        <location evidence="1">Cell membrane</location>
        <topology evidence="1">Multi-pass membrane protein</topology>
    </subcellularLocation>
</comment>
<sequence length="210" mass="20954">MAHIPDGVVSLPVLIVGAAVTVGGCAIGLRRLTPERIPRTALLAAAFFVASLIHVPLGPSSVHLLLCGLVGMILGWAAFPAIAVALMLQAVTFGFGGIAVLGVNAMNMAVPAVLCGGVFGRARRRWNDPRQLALAGGICGALGVVLTALAVAATLAASGRAFVPAARLVVLAHLPVAAVEAAIGAAVVGFVARVRPDLIGVRAGFAGEPG</sequence>
<reference evidence="8" key="1">
    <citation type="submission" date="2016-04" db="EMBL/GenBank/DDBJ databases">
        <authorList>
            <person name="Evans L.H."/>
            <person name="Alamgir A."/>
            <person name="Owens N."/>
            <person name="Weber N.D."/>
            <person name="Virtaneva K."/>
            <person name="Barbian K."/>
            <person name="Babar A."/>
            <person name="Rosenke K."/>
        </authorList>
    </citation>
    <scope>NUCLEOTIDE SEQUENCE</scope>
    <source>
        <strain evidence="8">86</strain>
    </source>
</reference>
<keyword evidence="3" id="KW-1003">Cell membrane</keyword>
<dbReference type="Pfam" id="PF01891">
    <property type="entry name" value="CbiM"/>
    <property type="match status" value="1"/>
</dbReference>
<feature type="transmembrane region" description="Helical" evidence="7">
    <location>
        <begin position="132"/>
        <end position="156"/>
    </location>
</feature>
<accession>A0A212K4U9</accession>